<proteinExistence type="inferred from homology"/>
<evidence type="ECO:0000313" key="10">
    <source>
        <dbReference type="Proteomes" id="UP000019753"/>
    </source>
</evidence>
<comment type="similarity">
    <text evidence="1">Belongs to the methylthioribose kinase family.</text>
</comment>
<dbReference type="GO" id="GO:0009086">
    <property type="term" value="P:methionine biosynthetic process"/>
    <property type="evidence" value="ECO:0007669"/>
    <property type="project" value="InterPro"/>
</dbReference>
<dbReference type="RefSeq" id="WP_052022847.1">
    <property type="nucleotide sequence ID" value="NZ_AXCW01000096.1"/>
</dbReference>
<dbReference type="GO" id="GO:0046522">
    <property type="term" value="F:S-methyl-5-thioribose kinase activity"/>
    <property type="evidence" value="ECO:0007669"/>
    <property type="project" value="UniProtKB-EC"/>
</dbReference>
<dbReference type="PIRSF" id="PIRSF031134">
    <property type="entry name" value="MTRK"/>
    <property type="match status" value="1"/>
</dbReference>
<evidence type="ECO:0000256" key="2">
    <source>
        <dbReference type="ARBA" id="ARBA00011738"/>
    </source>
</evidence>
<protein>
    <recommendedName>
        <fullName evidence="3">S-methyl-5-thioribose kinase</fullName>
        <ecNumber evidence="3">2.7.1.100</ecNumber>
    </recommendedName>
</protein>
<keyword evidence="6 9" id="KW-0418">Kinase</keyword>
<evidence type="ECO:0000256" key="1">
    <source>
        <dbReference type="ARBA" id="ARBA00010165"/>
    </source>
</evidence>
<keyword evidence="4" id="KW-0808">Transferase</keyword>
<evidence type="ECO:0000256" key="3">
    <source>
        <dbReference type="ARBA" id="ARBA00012128"/>
    </source>
</evidence>
<keyword evidence="7" id="KW-0067">ATP-binding</keyword>
<dbReference type="OrthoDB" id="9777791at2"/>
<gene>
    <name evidence="9" type="ORF">N866_00940</name>
</gene>
<dbReference type="SUPFAM" id="SSF56112">
    <property type="entry name" value="Protein kinase-like (PK-like)"/>
    <property type="match status" value="1"/>
</dbReference>
<dbReference type="InterPro" id="IPR009212">
    <property type="entry name" value="Methylthioribose_kinase"/>
</dbReference>
<dbReference type="EMBL" id="AXCW01000096">
    <property type="protein sequence ID" value="EYR63406.1"/>
    <property type="molecule type" value="Genomic_DNA"/>
</dbReference>
<evidence type="ECO:0000259" key="8">
    <source>
        <dbReference type="Pfam" id="PF01636"/>
    </source>
</evidence>
<organism evidence="9 10">
    <name type="scientific">Actinotalea ferrariae CF5-4</name>
    <dbReference type="NCBI Taxonomy" id="948458"/>
    <lineage>
        <taxon>Bacteria</taxon>
        <taxon>Bacillati</taxon>
        <taxon>Actinomycetota</taxon>
        <taxon>Actinomycetes</taxon>
        <taxon>Micrococcales</taxon>
        <taxon>Cellulomonadaceae</taxon>
        <taxon>Actinotalea</taxon>
    </lineage>
</organism>
<keyword evidence="5" id="KW-0547">Nucleotide-binding</keyword>
<dbReference type="PANTHER" id="PTHR34273">
    <property type="entry name" value="METHYLTHIORIBOSE KINASE"/>
    <property type="match status" value="1"/>
</dbReference>
<dbReference type="GO" id="GO:0005524">
    <property type="term" value="F:ATP binding"/>
    <property type="evidence" value="ECO:0007669"/>
    <property type="project" value="UniProtKB-KW"/>
</dbReference>
<evidence type="ECO:0000313" key="9">
    <source>
        <dbReference type="EMBL" id="EYR63406.1"/>
    </source>
</evidence>
<evidence type="ECO:0000256" key="6">
    <source>
        <dbReference type="ARBA" id="ARBA00022777"/>
    </source>
</evidence>
<evidence type="ECO:0000256" key="4">
    <source>
        <dbReference type="ARBA" id="ARBA00022679"/>
    </source>
</evidence>
<dbReference type="InterPro" id="IPR011009">
    <property type="entry name" value="Kinase-like_dom_sf"/>
</dbReference>
<feature type="domain" description="Aminoglycoside phosphotransferase" evidence="8">
    <location>
        <begin position="35"/>
        <end position="290"/>
    </location>
</feature>
<dbReference type="AlphaFoldDB" id="A0A021VQJ1"/>
<dbReference type="Gene3D" id="3.90.1200.10">
    <property type="match status" value="1"/>
</dbReference>
<dbReference type="Proteomes" id="UP000019753">
    <property type="component" value="Unassembled WGS sequence"/>
</dbReference>
<dbReference type="NCBIfam" id="TIGR01767">
    <property type="entry name" value="MTRK"/>
    <property type="match status" value="1"/>
</dbReference>
<evidence type="ECO:0000256" key="7">
    <source>
        <dbReference type="ARBA" id="ARBA00022840"/>
    </source>
</evidence>
<dbReference type="InterPro" id="IPR002575">
    <property type="entry name" value="Aminoglycoside_PTrfase"/>
</dbReference>
<reference evidence="9 10" key="1">
    <citation type="submission" date="2014-01" db="EMBL/GenBank/DDBJ databases">
        <title>Actinotalea ferrariae CF5-4.</title>
        <authorList>
            <person name="Chen F."/>
            <person name="Li Y."/>
            <person name="Wang G."/>
        </authorList>
    </citation>
    <scope>NUCLEOTIDE SEQUENCE [LARGE SCALE GENOMIC DNA]</scope>
    <source>
        <strain evidence="9 10">CF5-4</strain>
    </source>
</reference>
<dbReference type="EC" id="2.7.1.100" evidence="3"/>
<evidence type="ECO:0000256" key="5">
    <source>
        <dbReference type="ARBA" id="ARBA00022741"/>
    </source>
</evidence>
<name>A0A021VQJ1_9CELL</name>
<keyword evidence="10" id="KW-1185">Reference proteome</keyword>
<sequence>MSADYEFLTVDTVADYVRSRPALAGTVDPDRLASVEEIGDGNLNLVFLLKDEQGRGLVLKQALPYVRMVGEGWPMTPERARFEVDSLRAHHALVPEHVVEVHDFDEPRHIIAMEDLSDHRVWRHALNEGLVHDGAAAAMGRYVAALAFGTSLFALDREELARRLAASVNPQLCLITEDLVFTEPSVDAGRNSVLPANEQDAADLAADEVFVTAMGRAKWTFMTHAEALIHGDLHTGSVMVRAGDGTTDCDSVKAFDSEFAFYGPVAFDLGALWANYVIAAARAFALGEDDRAAWALGLPAQTWDAFETEFRRRWPDRVDGRVWREPFLEELLTRWREETWLFAAAKMSRRIVGAAKTKDIETLPEDLREGAARGVLRTARQAVRSAAADASPAAFATMAGDLLRSTRTV</sequence>
<comment type="caution">
    <text evidence="9">The sequence shown here is derived from an EMBL/GenBank/DDBJ whole genome shotgun (WGS) entry which is preliminary data.</text>
</comment>
<accession>A0A021VQJ1</accession>
<dbReference type="Gene3D" id="3.30.200.20">
    <property type="entry name" value="Phosphorylase Kinase, domain 1"/>
    <property type="match status" value="1"/>
</dbReference>
<dbReference type="Pfam" id="PF01636">
    <property type="entry name" value="APH"/>
    <property type="match status" value="1"/>
</dbReference>
<dbReference type="PANTHER" id="PTHR34273:SF2">
    <property type="entry name" value="METHYLTHIORIBOSE KINASE"/>
    <property type="match status" value="1"/>
</dbReference>
<comment type="subunit">
    <text evidence="2">Homodimer.</text>
</comment>